<comment type="caution">
    <text evidence="1">The sequence shown here is derived from an EMBL/GenBank/DDBJ whole genome shotgun (WGS) entry which is preliminary data.</text>
</comment>
<dbReference type="AlphaFoldDB" id="A0A8H6IFJ2"/>
<protein>
    <submittedName>
        <fullName evidence="1">Uncharacterized protein</fullName>
    </submittedName>
</protein>
<gene>
    <name evidence="1" type="ORF">DFP72DRAFT_872494</name>
</gene>
<proteinExistence type="predicted"/>
<dbReference type="EMBL" id="JACGCI010000005">
    <property type="protein sequence ID" value="KAF6763529.1"/>
    <property type="molecule type" value="Genomic_DNA"/>
</dbReference>
<name>A0A8H6IFJ2_9AGAR</name>
<evidence type="ECO:0000313" key="1">
    <source>
        <dbReference type="EMBL" id="KAF6763529.1"/>
    </source>
</evidence>
<dbReference type="Proteomes" id="UP000521943">
    <property type="component" value="Unassembled WGS sequence"/>
</dbReference>
<keyword evidence="2" id="KW-1185">Reference proteome</keyword>
<accession>A0A8H6IFJ2</accession>
<sequence length="167" mass="18161">MHEVYQSDPLLVYTSLRPYCAGASSIQAKGAVYLWRGQVQSTVGLDGCKAAIMDDALRAGRTNTSLRPYCAGASSIQAKGAVYLWRGQGQWTVGLDGCTVGVVDDVPTSGCDMNVFGFGLGWRDYDVDSTSCSWEGFASIFAQRWHREAVREAVGTLVAPRWSVHTR</sequence>
<reference evidence="1 2" key="1">
    <citation type="submission" date="2020-07" db="EMBL/GenBank/DDBJ databases">
        <title>Comparative genomics of pyrophilous fungi reveals a link between fire events and developmental genes.</title>
        <authorList>
            <consortium name="DOE Joint Genome Institute"/>
            <person name="Steindorff A.S."/>
            <person name="Carver A."/>
            <person name="Calhoun S."/>
            <person name="Stillman K."/>
            <person name="Liu H."/>
            <person name="Lipzen A."/>
            <person name="Pangilinan J."/>
            <person name="Labutti K."/>
            <person name="Bruns T.D."/>
            <person name="Grigoriev I.V."/>
        </authorList>
    </citation>
    <scope>NUCLEOTIDE SEQUENCE [LARGE SCALE GENOMIC DNA]</scope>
    <source>
        <strain evidence="1 2">CBS 144469</strain>
    </source>
</reference>
<evidence type="ECO:0000313" key="2">
    <source>
        <dbReference type="Proteomes" id="UP000521943"/>
    </source>
</evidence>
<organism evidence="1 2">
    <name type="scientific">Ephemerocybe angulata</name>
    <dbReference type="NCBI Taxonomy" id="980116"/>
    <lineage>
        <taxon>Eukaryota</taxon>
        <taxon>Fungi</taxon>
        <taxon>Dikarya</taxon>
        <taxon>Basidiomycota</taxon>
        <taxon>Agaricomycotina</taxon>
        <taxon>Agaricomycetes</taxon>
        <taxon>Agaricomycetidae</taxon>
        <taxon>Agaricales</taxon>
        <taxon>Agaricineae</taxon>
        <taxon>Psathyrellaceae</taxon>
        <taxon>Ephemerocybe</taxon>
    </lineage>
</organism>